<comment type="caution">
    <text evidence="1">The sequence shown here is derived from an EMBL/GenBank/DDBJ whole genome shotgun (WGS) entry which is preliminary data.</text>
</comment>
<name>A0A8S1PKX6_PARPR</name>
<dbReference type="Proteomes" id="UP000688137">
    <property type="component" value="Unassembled WGS sequence"/>
</dbReference>
<organism evidence="1 2">
    <name type="scientific">Paramecium primaurelia</name>
    <dbReference type="NCBI Taxonomy" id="5886"/>
    <lineage>
        <taxon>Eukaryota</taxon>
        <taxon>Sar</taxon>
        <taxon>Alveolata</taxon>
        <taxon>Ciliophora</taxon>
        <taxon>Intramacronucleata</taxon>
        <taxon>Oligohymenophorea</taxon>
        <taxon>Peniculida</taxon>
        <taxon>Parameciidae</taxon>
        <taxon>Paramecium</taxon>
    </lineage>
</organism>
<reference evidence="1" key="1">
    <citation type="submission" date="2021-01" db="EMBL/GenBank/DDBJ databases">
        <authorList>
            <consortium name="Genoscope - CEA"/>
            <person name="William W."/>
        </authorList>
    </citation>
    <scope>NUCLEOTIDE SEQUENCE</scope>
</reference>
<gene>
    <name evidence="1" type="ORF">PPRIM_AZ9-3.1.T1210190</name>
</gene>
<keyword evidence="2" id="KW-1185">Reference proteome</keyword>
<proteinExistence type="predicted"/>
<protein>
    <submittedName>
        <fullName evidence="1">Uncharacterized protein</fullName>
    </submittedName>
</protein>
<dbReference type="EMBL" id="CAJJDM010000124">
    <property type="protein sequence ID" value="CAD8103719.1"/>
    <property type="molecule type" value="Genomic_DNA"/>
</dbReference>
<dbReference type="AlphaFoldDB" id="A0A8S1PKX6"/>
<accession>A0A8S1PKX6</accession>
<sequence>MEFQYMFKYRINHNQLIVKKVQDRNKQITYQYPQSEANEKLIFCYFFIKYFLQIFYNDFFLRHFISQCWIYYQFTFFINMLTKINKQQLFLRGGGCGMSNTNIDQQSEKNDIQTQVYDFFSKFNHYIQIIESKASVAANQQESSEIMIAIQWFIFQEENIYKINKNVQSVKKSYDLILDGIRRQLISCQTYIRSDSFKCLYILQIKTFLSKVIFSFHLMNDERFMKCEIQIIFWKFVMNYNNKWNYFFSQPKLLLRLLLLIVKTRKKYQKDPQKP</sequence>
<evidence type="ECO:0000313" key="2">
    <source>
        <dbReference type="Proteomes" id="UP000688137"/>
    </source>
</evidence>
<evidence type="ECO:0000313" key="1">
    <source>
        <dbReference type="EMBL" id="CAD8103719.1"/>
    </source>
</evidence>